<reference evidence="4" key="1">
    <citation type="submission" date="2021-01" db="UniProtKB">
        <authorList>
            <consortium name="EnsemblPlants"/>
        </authorList>
    </citation>
    <scope>IDENTIFICATION</scope>
</reference>
<evidence type="ECO:0000256" key="3">
    <source>
        <dbReference type="SAM" id="SignalP"/>
    </source>
</evidence>
<accession>A0A7N0TN18</accession>
<keyword evidence="3" id="KW-0732">Signal</keyword>
<dbReference type="PANTHER" id="PTHR23201:SF53">
    <property type="entry name" value="GIBBERELLIN-REGULATED PROTEIN 14"/>
    <property type="match status" value="1"/>
</dbReference>
<dbReference type="InterPro" id="IPR003854">
    <property type="entry name" value="GASA"/>
</dbReference>
<feature type="chain" id="PRO_5029694241" evidence="3">
    <location>
        <begin position="21"/>
        <end position="152"/>
    </location>
</feature>
<dbReference type="EnsemblPlants" id="Kaladp0040s0426.1.v1.1">
    <property type="protein sequence ID" value="Kaladp0040s0426.1.v1.1"/>
    <property type="gene ID" value="Kaladp0040s0426.v1.1"/>
</dbReference>
<keyword evidence="5" id="KW-1185">Reference proteome</keyword>
<dbReference type="Gramene" id="Kaladp0040s0426.1.v1.1">
    <property type="protein sequence ID" value="Kaladp0040s0426.1.v1.1"/>
    <property type="gene ID" value="Kaladp0040s0426.v1.1"/>
</dbReference>
<protein>
    <submittedName>
        <fullName evidence="4">Uncharacterized protein</fullName>
    </submittedName>
</protein>
<feature type="region of interest" description="Disordered" evidence="2">
    <location>
        <begin position="44"/>
        <end position="83"/>
    </location>
</feature>
<evidence type="ECO:0000313" key="4">
    <source>
        <dbReference type="EnsemblPlants" id="Kaladp0040s0426.1.v1.1"/>
    </source>
</evidence>
<comment type="similarity">
    <text evidence="1">Belongs to the GASA family.</text>
</comment>
<sequence length="152" mass="15681">MHFKALLFLLASLLLVSTKGIETVPAAAPPKPAIPVKAPTPTPAPIPIKTPPPAKAPTPAPVAPKPPVAKPAPVAPKPPTVAPRPLIKKPADCYPQCGDRCSLHSRPNVCLRACNTCCVRCKCVPPGTAGNKEVCGKCYAGMTTKGGRSKCP</sequence>
<dbReference type="PRINTS" id="PR01217">
    <property type="entry name" value="PRICHEXTENSN"/>
</dbReference>
<dbReference type="PANTHER" id="PTHR23201">
    <property type="entry name" value="EXTENSIN, PROLINE-RICH PROTEIN"/>
    <property type="match status" value="1"/>
</dbReference>
<dbReference type="Pfam" id="PF02704">
    <property type="entry name" value="GASA"/>
    <property type="match status" value="1"/>
</dbReference>
<evidence type="ECO:0000313" key="5">
    <source>
        <dbReference type="Proteomes" id="UP000594263"/>
    </source>
</evidence>
<dbReference type="Proteomes" id="UP000594263">
    <property type="component" value="Unplaced"/>
</dbReference>
<evidence type="ECO:0000256" key="1">
    <source>
        <dbReference type="ARBA" id="ARBA00010582"/>
    </source>
</evidence>
<name>A0A7N0TN18_KALFE</name>
<feature type="compositionally biased region" description="Pro residues" evidence="2">
    <location>
        <begin position="44"/>
        <end position="82"/>
    </location>
</feature>
<organism evidence="4 5">
    <name type="scientific">Kalanchoe fedtschenkoi</name>
    <name type="common">Lavender scallops</name>
    <name type="synonym">South American air plant</name>
    <dbReference type="NCBI Taxonomy" id="63787"/>
    <lineage>
        <taxon>Eukaryota</taxon>
        <taxon>Viridiplantae</taxon>
        <taxon>Streptophyta</taxon>
        <taxon>Embryophyta</taxon>
        <taxon>Tracheophyta</taxon>
        <taxon>Spermatophyta</taxon>
        <taxon>Magnoliopsida</taxon>
        <taxon>eudicotyledons</taxon>
        <taxon>Gunneridae</taxon>
        <taxon>Pentapetalae</taxon>
        <taxon>Saxifragales</taxon>
        <taxon>Crassulaceae</taxon>
        <taxon>Kalanchoe</taxon>
    </lineage>
</organism>
<proteinExistence type="inferred from homology"/>
<feature type="signal peptide" evidence="3">
    <location>
        <begin position="1"/>
        <end position="20"/>
    </location>
</feature>
<dbReference type="OMA" id="RACTTCC"/>
<dbReference type="AlphaFoldDB" id="A0A7N0TN18"/>
<evidence type="ECO:0000256" key="2">
    <source>
        <dbReference type="SAM" id="MobiDB-lite"/>
    </source>
</evidence>